<dbReference type="InterPro" id="IPR044769">
    <property type="entry name" value="PIKfyve_PIPKc"/>
</dbReference>
<dbReference type="InterPro" id="IPR002423">
    <property type="entry name" value="Cpn60/GroEL/TCP-1"/>
</dbReference>
<dbReference type="EMBL" id="JAINDJ010000006">
    <property type="protein sequence ID" value="KAG9444094.1"/>
    <property type="molecule type" value="Genomic_DNA"/>
</dbReference>
<dbReference type="Pfam" id="PF01504">
    <property type="entry name" value="PIP5K"/>
    <property type="match status" value="1"/>
</dbReference>
<dbReference type="Gene3D" id="3.30.800.10">
    <property type="entry name" value="Phosphatidylinositol Phosphate Kinase II Beta"/>
    <property type="match status" value="1"/>
</dbReference>
<dbReference type="FunFam" id="3.50.7.10:FF:000007">
    <property type="entry name" value="1-phosphatidylinositol 3-phosphate 5-kinase isoform X1"/>
    <property type="match status" value="1"/>
</dbReference>
<evidence type="ECO:0000256" key="6">
    <source>
        <dbReference type="ARBA" id="ARBA00023464"/>
    </source>
</evidence>
<comment type="caution">
    <text evidence="11">The sequence shown here is derived from an EMBL/GenBank/DDBJ whole genome shotgun (WGS) entry which is preliminary data.</text>
</comment>
<sequence>MTSASGGLLYGIKLFTESRYGSLVKEVTNVNVHLEHVQTMCHVCGSQLSRLEKGLRCRTCAQHICGECERTLNSNISRLDGGEPIGCCKISMENHKQEPGMLDGSNPYGTPMISPAISLTSFDSCASSYGDFSTDSNSQCREPEDDITSDTSEQDHKPGMNNVEAQAHGSLMEKVDAEGIHPSDIISNSISATVANHENSNGDNKGIFNNASKDMGVMINEGHPEGEKDVISSSLQHGSDLSQPFDIETKAQIWVPPEAEDKEDDLESSVAHNDDDDEYGDGIKWGLSSSLSCCSEENKSNHSFKEERQKVIAEVITRHFRSVVSQLLHSLGVGEIWTEIVASLSWEAARLIKPDANEGINMDPTRYLKVKCIASGSCEQSLVIRGLVFKKSAAHKHMTTNYKNPRLLLLKGILGQRASGLSSFVSMAEEDDYLKTITEMIELCNPNVVLVEKTVPRDLQEALLKKGITLVFDMKLPRLEKIARCTGSQIVASPSNLLSPKLKQCDFFHVDKFVEEHNSSGDGGKRSNKTLMFFEGCPKPLGCTILLKGAHSEELKKVKGVVQQAVFVAYHAILETSFLVDQRAKVSNDHARLENAALTSAQNLEAVWSEIPKTAITSLDNMDVSISDAYLENTLPQGLSQKSNPDTEGIHSPETHQFEMSHVSLGPPILSGYLFSSLSASLRRVLGESFPLLPSSYQSISSYFGLNEDYLYSATVGEGLASPSSQKDGAEVEALVGVDDKKSHDNEAAEESITCPEAPPGNCEICVDYQDPVPQKNDIKTVLGPPSILVLHSSQCITKGTASKQCRLSRIKYYGHFDMSLGRFLHDFILNQKYFCATCGEPPDAHIHCYIHMNGKLTVHVKQLPPEQRLPGEAEGKIWMWSRCLKCEWGDGIPMSTGRVLMSTASRGLSFGKLLELSFSSHSASSRFSSCGHSLHRDCLHFYGLGSIVAMFRYSPVDLYVACNPPSVLEFNNPNGQEWLYREAQDVLAKGHLLFAEVMNSLQKIQSRFSGLSPKQPMKLGSSVKGFSEIENMLKQEKSDFEASLEKTVSKNGQLGQIVHQILNLNRLNQELLLELYVWDRRLHHLLSSMGSVNGLHKPQINLQKEDVLTTDTLKNNIMEYAGKSSEDLGDLNSIKLISAMSNFDSDKITDPSCGQDEETCLQTEIVMDDVISSKPSVHLLPDHVLDNGDSTRPKLPDQSNQNIMASQMQVELAVLDGQNEPAAALSNTGGVVTTESPLGGFSFNPTAQSSGASELQDPEGWVWTPFAETRKAYRKDLQRGHSQKLEFINSYSPEHLSTVDELITQERSRLHFPVGTDDDVVSVYEDEFTSIIACALALSLDKANSFKASSQKETREVKGGMDMEIETQSSLASDDGMASSYWSSSGSFNFDGIHLAHSVSSHELSGFDLFSPVDPLHPEISLGGGKLSGKGKYSVICVHAKQFLDLRGRCCPSELDYISSLSRCKKWDAQGGKSKVFFAKTLDDRFIVKQVKKTELDSFLKFAPDYFKHISESLSTGSQSCLAKILGIYQVIIRQDKNGKELKIDLMVMENLLFGRNVTRLYDLKGALHSRYVSDANDPDKVLLDLNFVEDMQISPMYISGKTKHILERAIWNDTCFLTSINVMDYSLLVGVDQQKREIVFGIIDYLRQYTWDKHLETWVKSSLVVPKNALPTVISPKEYKKRFRKFMSTYFLTLPDWYPDRLSECSELTCVNGSEDSSPSNDSEQVEKSVNGSA</sequence>
<gene>
    <name evidence="11" type="ORF">H6P81_015434</name>
</gene>
<dbReference type="SUPFAM" id="SSF52029">
    <property type="entry name" value="GroEL apical domain-like"/>
    <property type="match status" value="1"/>
</dbReference>
<organism evidence="11 12">
    <name type="scientific">Aristolochia fimbriata</name>
    <name type="common">White veined hardy Dutchman's pipe vine</name>
    <dbReference type="NCBI Taxonomy" id="158543"/>
    <lineage>
        <taxon>Eukaryota</taxon>
        <taxon>Viridiplantae</taxon>
        <taxon>Streptophyta</taxon>
        <taxon>Embryophyta</taxon>
        <taxon>Tracheophyta</taxon>
        <taxon>Spermatophyta</taxon>
        <taxon>Magnoliopsida</taxon>
        <taxon>Magnoliidae</taxon>
        <taxon>Piperales</taxon>
        <taxon>Aristolochiaceae</taxon>
        <taxon>Aristolochia</taxon>
    </lineage>
</organism>
<accession>A0AAV7E5S2</accession>
<dbReference type="Proteomes" id="UP000825729">
    <property type="component" value="Unassembled WGS sequence"/>
</dbReference>
<dbReference type="Pfam" id="PF00118">
    <property type="entry name" value="Cpn60_TCP1"/>
    <property type="match status" value="1"/>
</dbReference>
<dbReference type="GO" id="GO:0010008">
    <property type="term" value="C:endosome membrane"/>
    <property type="evidence" value="ECO:0007669"/>
    <property type="project" value="TreeGrafter"/>
</dbReference>
<evidence type="ECO:0000256" key="2">
    <source>
        <dbReference type="ARBA" id="ARBA00022679"/>
    </source>
</evidence>
<dbReference type="FunFam" id="3.30.800.10:FF:000007">
    <property type="entry name" value="Putative 1-phosphatidylinositol-4-phosphate 5-kinase/ zinc ion binding family"/>
    <property type="match status" value="1"/>
</dbReference>
<proteinExistence type="predicted"/>
<dbReference type="InterPro" id="IPR027483">
    <property type="entry name" value="PInositol-4-P-4/5-kinase_C_sf"/>
</dbReference>
<dbReference type="SMART" id="SM00330">
    <property type="entry name" value="PIPKc"/>
    <property type="match status" value="1"/>
</dbReference>
<dbReference type="SUPFAM" id="SSF56104">
    <property type="entry name" value="SAICAR synthase-like"/>
    <property type="match status" value="1"/>
</dbReference>
<dbReference type="EC" id="2.7.1.150" evidence="1"/>
<dbReference type="GO" id="GO:0046854">
    <property type="term" value="P:phosphatidylinositol phosphate biosynthetic process"/>
    <property type="evidence" value="ECO:0007669"/>
    <property type="project" value="TreeGrafter"/>
</dbReference>
<dbReference type="PANTHER" id="PTHR45748:SF4">
    <property type="entry name" value="1-PHOSPHATIDYLINOSITOL-3-PHOSPHATE 5-KINASE FAB1D-RELATED"/>
    <property type="match status" value="1"/>
</dbReference>
<dbReference type="CDD" id="cd03334">
    <property type="entry name" value="Fab1_TCP"/>
    <property type="match status" value="1"/>
</dbReference>
<dbReference type="Gene3D" id="3.30.810.10">
    <property type="entry name" value="2-Layer Sandwich"/>
    <property type="match status" value="1"/>
</dbReference>
<feature type="domain" description="PIPK" evidence="10">
    <location>
        <begin position="1373"/>
        <end position="1693"/>
    </location>
</feature>
<dbReference type="PANTHER" id="PTHR45748">
    <property type="entry name" value="1-PHOSPHATIDYLINOSITOL 3-PHOSPHATE 5-KINASE-RELATED"/>
    <property type="match status" value="1"/>
</dbReference>
<protein>
    <recommendedName>
        <fullName evidence="1">1-phosphatidylinositol-3-phosphate 5-kinase</fullName>
        <ecNumber evidence="1">2.7.1.150</ecNumber>
    </recommendedName>
    <alternativeName>
        <fullName evidence="7">Phosphatidylinositol 3-phosphate 5-kinase type III</fullName>
    </alternativeName>
</protein>
<evidence type="ECO:0000256" key="1">
    <source>
        <dbReference type="ARBA" id="ARBA00012009"/>
    </source>
</evidence>
<keyword evidence="4 8" id="KW-0418">Kinase</keyword>
<reference evidence="11 12" key="1">
    <citation type="submission" date="2021-07" db="EMBL/GenBank/DDBJ databases">
        <title>The Aristolochia fimbriata genome: insights into angiosperm evolution, floral development and chemical biosynthesis.</title>
        <authorList>
            <person name="Jiao Y."/>
        </authorList>
    </citation>
    <scope>NUCLEOTIDE SEQUENCE [LARGE SCALE GENOMIC DNA]</scope>
    <source>
        <strain evidence="11">IBCAS-2021</strain>
        <tissue evidence="11">Leaf</tissue>
    </source>
</reference>
<evidence type="ECO:0000259" key="10">
    <source>
        <dbReference type="PROSITE" id="PS51455"/>
    </source>
</evidence>
<evidence type="ECO:0000313" key="11">
    <source>
        <dbReference type="EMBL" id="KAG9444094.1"/>
    </source>
</evidence>
<evidence type="ECO:0000256" key="9">
    <source>
        <dbReference type="SAM" id="MobiDB-lite"/>
    </source>
</evidence>
<dbReference type="FunFam" id="3.30.810.10:FF:000001">
    <property type="entry name" value="1-phosphatidylinositol 3-phosphate 5-kinase FAB1"/>
    <property type="match status" value="1"/>
</dbReference>
<evidence type="ECO:0000256" key="3">
    <source>
        <dbReference type="ARBA" id="ARBA00022741"/>
    </source>
</evidence>
<evidence type="ECO:0000256" key="8">
    <source>
        <dbReference type="PROSITE-ProRule" id="PRU00781"/>
    </source>
</evidence>
<dbReference type="PROSITE" id="PS51455">
    <property type="entry name" value="PIPK"/>
    <property type="match status" value="1"/>
</dbReference>
<dbReference type="GO" id="GO:0005524">
    <property type="term" value="F:ATP binding"/>
    <property type="evidence" value="ECO:0007669"/>
    <property type="project" value="UniProtKB-UniRule"/>
</dbReference>
<keyword evidence="3 8" id="KW-0547">Nucleotide-binding</keyword>
<comment type="subunit">
    <text evidence="6">Component of the PI(3,5)P2 regulatory complex at least composed of ATG18, SAC/FIG4, FAB1 and VAC14.</text>
</comment>
<dbReference type="InterPro" id="IPR027409">
    <property type="entry name" value="GroEL-like_apical_dom_sf"/>
</dbReference>
<evidence type="ECO:0000256" key="7">
    <source>
        <dbReference type="ARBA" id="ARBA00077223"/>
    </source>
</evidence>
<evidence type="ECO:0000256" key="5">
    <source>
        <dbReference type="ARBA" id="ARBA00022840"/>
    </source>
</evidence>
<feature type="region of interest" description="Disordered" evidence="9">
    <location>
        <begin position="1714"/>
        <end position="1736"/>
    </location>
</feature>
<keyword evidence="12" id="KW-1185">Reference proteome</keyword>
<evidence type="ECO:0000313" key="12">
    <source>
        <dbReference type="Proteomes" id="UP000825729"/>
    </source>
</evidence>
<keyword evidence="5 8" id="KW-0067">ATP-binding</keyword>
<dbReference type="GO" id="GO:0000285">
    <property type="term" value="F:1-phosphatidylinositol-3-phosphate 5-kinase activity"/>
    <property type="evidence" value="ECO:0007669"/>
    <property type="project" value="UniProtKB-EC"/>
</dbReference>
<dbReference type="Gene3D" id="3.50.7.10">
    <property type="entry name" value="GroEL"/>
    <property type="match status" value="1"/>
</dbReference>
<keyword evidence="2 8" id="KW-0808">Transferase</keyword>
<name>A0AAV7E5S2_ARIFI</name>
<feature type="region of interest" description="Disordered" evidence="9">
    <location>
        <begin position="132"/>
        <end position="161"/>
    </location>
</feature>
<dbReference type="InterPro" id="IPR027484">
    <property type="entry name" value="PInositol-4-P-5-kinase_N"/>
</dbReference>
<evidence type="ECO:0000256" key="4">
    <source>
        <dbReference type="ARBA" id="ARBA00022777"/>
    </source>
</evidence>
<dbReference type="CDD" id="cd17300">
    <property type="entry name" value="PIPKc_PIKfyve"/>
    <property type="match status" value="1"/>
</dbReference>
<dbReference type="InterPro" id="IPR002498">
    <property type="entry name" value="PInositol-4-P-4/5-kinase_core"/>
</dbReference>